<organism evidence="1 2">
    <name type="scientific">Stephania yunnanensis</name>
    <dbReference type="NCBI Taxonomy" id="152371"/>
    <lineage>
        <taxon>Eukaryota</taxon>
        <taxon>Viridiplantae</taxon>
        <taxon>Streptophyta</taxon>
        <taxon>Embryophyta</taxon>
        <taxon>Tracheophyta</taxon>
        <taxon>Spermatophyta</taxon>
        <taxon>Magnoliopsida</taxon>
        <taxon>Ranunculales</taxon>
        <taxon>Menispermaceae</taxon>
        <taxon>Menispermoideae</taxon>
        <taxon>Cissampelideae</taxon>
        <taxon>Stephania</taxon>
    </lineage>
</organism>
<proteinExistence type="predicted"/>
<evidence type="ECO:0000313" key="2">
    <source>
        <dbReference type="Proteomes" id="UP001420932"/>
    </source>
</evidence>
<keyword evidence="2" id="KW-1185">Reference proteome</keyword>
<reference evidence="1 2" key="1">
    <citation type="submission" date="2024-01" db="EMBL/GenBank/DDBJ databases">
        <title>Genome assemblies of Stephania.</title>
        <authorList>
            <person name="Yang L."/>
        </authorList>
    </citation>
    <scope>NUCLEOTIDE SEQUENCE [LARGE SCALE GENOMIC DNA]</scope>
    <source>
        <strain evidence="1">YNDBR</strain>
        <tissue evidence="1">Leaf</tissue>
    </source>
</reference>
<name>A0AAP0K0X3_9MAGN</name>
<dbReference type="Proteomes" id="UP001420932">
    <property type="component" value="Unassembled WGS sequence"/>
</dbReference>
<evidence type="ECO:0000313" key="1">
    <source>
        <dbReference type="EMBL" id="KAK9143399.1"/>
    </source>
</evidence>
<accession>A0AAP0K0X3</accession>
<dbReference type="AlphaFoldDB" id="A0AAP0K0X3"/>
<sequence length="189" mass="20939">MDVKRRHSRCGRRSRLAGGLVMACGASDELCRWLTGDANERLTGATGGKQMGKSAEWLTSTDRSLVFGGGFGLTAGEIEESFRKTKKKIVILVFGYRSGKEITRSEEEIARSGTKRARSERETVRTSQLHRCRTRFCHRSTAGELLCVAQVRRCSRVSRCWSAPPCRKPAEPSEKQPAVAAGSHLLLVR</sequence>
<gene>
    <name evidence="1" type="ORF">Syun_012799</name>
</gene>
<dbReference type="EMBL" id="JBBNAF010000005">
    <property type="protein sequence ID" value="KAK9143399.1"/>
    <property type="molecule type" value="Genomic_DNA"/>
</dbReference>
<comment type="caution">
    <text evidence="1">The sequence shown here is derived from an EMBL/GenBank/DDBJ whole genome shotgun (WGS) entry which is preliminary data.</text>
</comment>
<protein>
    <submittedName>
        <fullName evidence="1">Uncharacterized protein</fullName>
    </submittedName>
</protein>